<evidence type="ECO:0000313" key="1">
    <source>
        <dbReference type="EMBL" id="MPC54459.1"/>
    </source>
</evidence>
<comment type="caution">
    <text evidence="1">The sequence shown here is derived from an EMBL/GenBank/DDBJ whole genome shotgun (WGS) entry which is preliminary data.</text>
</comment>
<dbReference type="Proteomes" id="UP000324222">
    <property type="component" value="Unassembled WGS sequence"/>
</dbReference>
<sequence length="75" mass="8566">MKAIKRYQNRLRSEGLIKRTKYLSLEKSNTSKNIQGKGNMTSKGLAHSTKHFFRPFLLLGHVPSHSSNSKHQTTI</sequence>
<proteinExistence type="predicted"/>
<keyword evidence="2" id="KW-1185">Reference proteome</keyword>
<accession>A0A5B7GA24</accession>
<gene>
    <name evidence="1" type="ORF">E2C01_048376</name>
</gene>
<organism evidence="1 2">
    <name type="scientific">Portunus trituberculatus</name>
    <name type="common">Swimming crab</name>
    <name type="synonym">Neptunus trituberculatus</name>
    <dbReference type="NCBI Taxonomy" id="210409"/>
    <lineage>
        <taxon>Eukaryota</taxon>
        <taxon>Metazoa</taxon>
        <taxon>Ecdysozoa</taxon>
        <taxon>Arthropoda</taxon>
        <taxon>Crustacea</taxon>
        <taxon>Multicrustacea</taxon>
        <taxon>Malacostraca</taxon>
        <taxon>Eumalacostraca</taxon>
        <taxon>Eucarida</taxon>
        <taxon>Decapoda</taxon>
        <taxon>Pleocyemata</taxon>
        <taxon>Brachyura</taxon>
        <taxon>Eubrachyura</taxon>
        <taxon>Portunoidea</taxon>
        <taxon>Portunidae</taxon>
        <taxon>Portuninae</taxon>
        <taxon>Portunus</taxon>
    </lineage>
</organism>
<evidence type="ECO:0000313" key="2">
    <source>
        <dbReference type="Proteomes" id="UP000324222"/>
    </source>
</evidence>
<protein>
    <submittedName>
        <fullName evidence="1">Uncharacterized protein</fullName>
    </submittedName>
</protein>
<name>A0A5B7GA24_PORTR</name>
<dbReference type="EMBL" id="VSRR010012370">
    <property type="protein sequence ID" value="MPC54459.1"/>
    <property type="molecule type" value="Genomic_DNA"/>
</dbReference>
<reference evidence="1 2" key="1">
    <citation type="submission" date="2019-05" db="EMBL/GenBank/DDBJ databases">
        <title>Another draft genome of Portunus trituberculatus and its Hox gene families provides insights of decapod evolution.</title>
        <authorList>
            <person name="Jeong J.-H."/>
            <person name="Song I."/>
            <person name="Kim S."/>
            <person name="Choi T."/>
            <person name="Kim D."/>
            <person name="Ryu S."/>
            <person name="Kim W."/>
        </authorList>
    </citation>
    <scope>NUCLEOTIDE SEQUENCE [LARGE SCALE GENOMIC DNA]</scope>
    <source>
        <tissue evidence="1">Muscle</tissue>
    </source>
</reference>
<dbReference type="AlphaFoldDB" id="A0A5B7GA24"/>